<keyword evidence="3" id="KW-1185">Reference proteome</keyword>
<accession>A0A9P7R6H9</accession>
<evidence type="ECO:0000313" key="3">
    <source>
        <dbReference type="Proteomes" id="UP000699042"/>
    </source>
</evidence>
<protein>
    <submittedName>
        <fullName evidence="2">Uncharacterized protein</fullName>
    </submittedName>
</protein>
<evidence type="ECO:0000256" key="1">
    <source>
        <dbReference type="SAM" id="MobiDB-lite"/>
    </source>
</evidence>
<feature type="region of interest" description="Disordered" evidence="1">
    <location>
        <begin position="39"/>
        <end position="66"/>
    </location>
</feature>
<name>A0A9P7R6H9_9PEZI</name>
<dbReference type="AlphaFoldDB" id="A0A9P7R6H9"/>
<feature type="compositionally biased region" description="Polar residues" evidence="1">
    <location>
        <begin position="57"/>
        <end position="66"/>
    </location>
</feature>
<organism evidence="2 3">
    <name type="scientific">Colletotrichum scovillei</name>
    <dbReference type="NCBI Taxonomy" id="1209932"/>
    <lineage>
        <taxon>Eukaryota</taxon>
        <taxon>Fungi</taxon>
        <taxon>Dikarya</taxon>
        <taxon>Ascomycota</taxon>
        <taxon>Pezizomycotina</taxon>
        <taxon>Sordariomycetes</taxon>
        <taxon>Hypocreomycetidae</taxon>
        <taxon>Glomerellales</taxon>
        <taxon>Glomerellaceae</taxon>
        <taxon>Colletotrichum</taxon>
        <taxon>Colletotrichum acutatum species complex</taxon>
    </lineage>
</organism>
<dbReference type="Proteomes" id="UP000699042">
    <property type="component" value="Unassembled WGS sequence"/>
</dbReference>
<proteinExistence type="predicted"/>
<sequence length="66" mass="7372">MPLHQARPSTLHHRSMQLSNYQHHGFKTPYLLLTEARTLSQEHNPQVPGASEGLGVKTTTKSTPNL</sequence>
<reference evidence="2" key="1">
    <citation type="submission" date="2021-05" db="EMBL/GenBank/DDBJ databases">
        <title>Comparative genomics of three Colletotrichum scovillei strains and genetic complementation revealed genes involved fungal growth and virulence on chili pepper.</title>
        <authorList>
            <person name="Hsieh D.-K."/>
            <person name="Chuang S.-C."/>
            <person name="Chen C.-Y."/>
            <person name="Chao Y.-T."/>
            <person name="Lu M.-Y.J."/>
            <person name="Lee M.-H."/>
            <person name="Shih M.-C."/>
        </authorList>
    </citation>
    <scope>NUCLEOTIDE SEQUENCE</scope>
    <source>
        <strain evidence="2">Coll-153</strain>
    </source>
</reference>
<dbReference type="EMBL" id="JAESDN010000006">
    <property type="protein sequence ID" value="KAG7048706.1"/>
    <property type="molecule type" value="Genomic_DNA"/>
</dbReference>
<evidence type="ECO:0000313" key="2">
    <source>
        <dbReference type="EMBL" id="KAG7048706.1"/>
    </source>
</evidence>
<comment type="caution">
    <text evidence="2">The sequence shown here is derived from an EMBL/GenBank/DDBJ whole genome shotgun (WGS) entry which is preliminary data.</text>
</comment>
<gene>
    <name evidence="2" type="ORF">JMJ77_014340</name>
</gene>